<dbReference type="EMBL" id="BNJG01000001">
    <property type="protein sequence ID" value="GHO55742.1"/>
    <property type="molecule type" value="Genomic_DNA"/>
</dbReference>
<keyword evidence="1" id="KW-1133">Transmembrane helix</keyword>
<comment type="caution">
    <text evidence="2">The sequence shown here is derived from an EMBL/GenBank/DDBJ whole genome shotgun (WGS) entry which is preliminary data.</text>
</comment>
<keyword evidence="1" id="KW-0812">Transmembrane</keyword>
<reference evidence="2 3" key="1">
    <citation type="journal article" date="2021" name="Int. J. Syst. Evol. Microbiol.">
        <title>Reticulibacter mediterranei gen. nov., sp. nov., within the new family Reticulibacteraceae fam. nov., and Ktedonospora formicarum gen. nov., sp. nov., Ktedonobacter robiniae sp. nov., Dictyobacter formicarum sp. nov. and Dictyobacter arantiisoli sp. nov., belonging to the class Ktedonobacteria.</title>
        <authorList>
            <person name="Yabe S."/>
            <person name="Zheng Y."/>
            <person name="Wang C.M."/>
            <person name="Sakai Y."/>
            <person name="Abe K."/>
            <person name="Yokota A."/>
            <person name="Donadio S."/>
            <person name="Cavaletti L."/>
            <person name="Monciardini P."/>
        </authorList>
    </citation>
    <scope>NUCLEOTIDE SEQUENCE [LARGE SCALE GENOMIC DNA]</scope>
    <source>
        <strain evidence="2 3">SOSP1-30</strain>
    </source>
</reference>
<dbReference type="RefSeq" id="WP_236038100.1">
    <property type="nucleotide sequence ID" value="NZ_BNJG01000001.1"/>
</dbReference>
<protein>
    <submittedName>
        <fullName evidence="2">Uncharacterized protein</fullName>
    </submittedName>
</protein>
<keyword evidence="1" id="KW-0472">Membrane</keyword>
<evidence type="ECO:0000313" key="3">
    <source>
        <dbReference type="Proteomes" id="UP000654345"/>
    </source>
</evidence>
<proteinExistence type="predicted"/>
<evidence type="ECO:0000313" key="2">
    <source>
        <dbReference type="EMBL" id="GHO55742.1"/>
    </source>
</evidence>
<name>A0ABQ3UT22_9CHLR</name>
<gene>
    <name evidence="2" type="ORF">KSB_42170</name>
</gene>
<organism evidence="2 3">
    <name type="scientific">Ktedonobacter robiniae</name>
    <dbReference type="NCBI Taxonomy" id="2778365"/>
    <lineage>
        <taxon>Bacteria</taxon>
        <taxon>Bacillati</taxon>
        <taxon>Chloroflexota</taxon>
        <taxon>Ktedonobacteria</taxon>
        <taxon>Ktedonobacterales</taxon>
        <taxon>Ktedonobacteraceae</taxon>
        <taxon>Ktedonobacter</taxon>
    </lineage>
</organism>
<dbReference type="Proteomes" id="UP000654345">
    <property type="component" value="Unassembled WGS sequence"/>
</dbReference>
<feature type="transmembrane region" description="Helical" evidence="1">
    <location>
        <begin position="20"/>
        <end position="43"/>
    </location>
</feature>
<sequence length="156" mass="17037">MLNNNEQNSLQRKPERQKKLRLAPLLLLLGGVVIMGTLLMVAWQVYTTNSQSSSAGRTATQKQGGSGSQDAPFWDNYPAIYWKTLRTQVAQGFHMSEQQMQSAVNVTKDPEDGKHGMLGKPLSDLATAHGISQDQLHTIEVNAVQKAHAILVSQGG</sequence>
<evidence type="ECO:0000256" key="1">
    <source>
        <dbReference type="SAM" id="Phobius"/>
    </source>
</evidence>
<keyword evidence="3" id="KW-1185">Reference proteome</keyword>
<accession>A0ABQ3UT22</accession>